<evidence type="ECO:0000256" key="1">
    <source>
        <dbReference type="ARBA" id="ARBA00004127"/>
    </source>
</evidence>
<dbReference type="PANTHER" id="PTHR31851">
    <property type="entry name" value="FE(2+)/MN(2+) TRANSPORTER PCL1"/>
    <property type="match status" value="1"/>
</dbReference>
<dbReference type="OrthoDB" id="73465at2759"/>
<feature type="transmembrane region" description="Helical" evidence="6">
    <location>
        <begin position="232"/>
        <end position="258"/>
    </location>
</feature>
<dbReference type="EMBL" id="BLIY01000016">
    <property type="protein sequence ID" value="GFE54527.1"/>
    <property type="molecule type" value="Genomic_DNA"/>
</dbReference>
<comment type="caution">
    <text evidence="7">The sequence shown here is derived from an EMBL/GenBank/DDBJ whole genome shotgun (WGS) entry which is preliminary data.</text>
</comment>
<evidence type="ECO:0000256" key="3">
    <source>
        <dbReference type="ARBA" id="ARBA00022692"/>
    </source>
</evidence>
<gene>
    <name evidence="7" type="ORF">BaOVIS_019310</name>
</gene>
<dbReference type="AlphaFoldDB" id="A0A9W5TDM1"/>
<comment type="subcellular location">
    <subcellularLocation>
        <location evidence="1">Endomembrane system</location>
        <topology evidence="1">Multi-pass membrane protein</topology>
    </subcellularLocation>
</comment>
<evidence type="ECO:0000313" key="7">
    <source>
        <dbReference type="EMBL" id="GFE54527.1"/>
    </source>
</evidence>
<evidence type="ECO:0000256" key="5">
    <source>
        <dbReference type="ARBA" id="ARBA00023136"/>
    </source>
</evidence>
<evidence type="ECO:0000256" key="6">
    <source>
        <dbReference type="SAM" id="Phobius"/>
    </source>
</evidence>
<dbReference type="Proteomes" id="UP001057455">
    <property type="component" value="Unassembled WGS sequence"/>
</dbReference>
<keyword evidence="5 6" id="KW-0472">Membrane</keyword>
<proteinExistence type="inferred from homology"/>
<accession>A0A9W5TDM1</accession>
<comment type="similarity">
    <text evidence="2">Belongs to the CCC1 family.</text>
</comment>
<dbReference type="Pfam" id="PF01988">
    <property type="entry name" value="VIT1"/>
    <property type="match status" value="1"/>
</dbReference>
<keyword evidence="4 6" id="KW-1133">Transmembrane helix</keyword>
<reference evidence="7" key="1">
    <citation type="submission" date="2019-12" db="EMBL/GenBank/DDBJ databases">
        <title>Genome sequence of Babesia ovis.</title>
        <authorList>
            <person name="Yamagishi J."/>
            <person name="Sevinc F."/>
            <person name="Xuan X."/>
        </authorList>
    </citation>
    <scope>NUCLEOTIDE SEQUENCE</scope>
    <source>
        <strain evidence="7">Selcuk</strain>
    </source>
</reference>
<evidence type="ECO:0000256" key="2">
    <source>
        <dbReference type="ARBA" id="ARBA00007049"/>
    </source>
</evidence>
<dbReference type="GO" id="GO:0005384">
    <property type="term" value="F:manganese ion transmembrane transporter activity"/>
    <property type="evidence" value="ECO:0007669"/>
    <property type="project" value="InterPro"/>
</dbReference>
<evidence type="ECO:0000256" key="4">
    <source>
        <dbReference type="ARBA" id="ARBA00022989"/>
    </source>
</evidence>
<dbReference type="GO" id="GO:0030026">
    <property type="term" value="P:intracellular manganese ion homeostasis"/>
    <property type="evidence" value="ECO:0007669"/>
    <property type="project" value="InterPro"/>
</dbReference>
<feature type="transmembrane region" description="Helical" evidence="6">
    <location>
        <begin position="168"/>
        <end position="188"/>
    </location>
</feature>
<keyword evidence="8" id="KW-1185">Reference proteome</keyword>
<keyword evidence="3 6" id="KW-0812">Transmembrane</keyword>
<name>A0A9W5TDM1_BABOV</name>
<organism evidence="7 8">
    <name type="scientific">Babesia ovis</name>
    <dbReference type="NCBI Taxonomy" id="5869"/>
    <lineage>
        <taxon>Eukaryota</taxon>
        <taxon>Sar</taxon>
        <taxon>Alveolata</taxon>
        <taxon>Apicomplexa</taxon>
        <taxon>Aconoidasida</taxon>
        <taxon>Piroplasmida</taxon>
        <taxon>Babesiidae</taxon>
        <taxon>Babesia</taxon>
    </lineage>
</organism>
<feature type="transmembrane region" description="Helical" evidence="6">
    <location>
        <begin position="200"/>
        <end position="220"/>
    </location>
</feature>
<dbReference type="GO" id="GO:0012505">
    <property type="term" value="C:endomembrane system"/>
    <property type="evidence" value="ECO:0007669"/>
    <property type="project" value="UniProtKB-SubCell"/>
</dbReference>
<dbReference type="InterPro" id="IPR008217">
    <property type="entry name" value="Ccc1_fam"/>
</dbReference>
<sequence length="263" mass="28705">MTEDQIVQLPTIAEGNPTHAEDHLDGSSAAIKVIVFGGLDGILTMFAVVSGCAGAAISPVQTICVTIGTLLASAFSMGHGEFISCKAERDFMEAERIREEKEVAEKPEMEKKEMYDIYTGRYNFSPADAQQLVDLTFRNEAFFLRHMMAEELGILLTKDELTPLKRGVIMFGSYCLLGSFPLIGFVSYFFRQFSPDVSRIIGFTLTAVFSVVGTLCLGFFKGSYTKQHRLISAVIMAINGMAVGLISYLSGLALSALFPESSV</sequence>
<protein>
    <submittedName>
        <fullName evidence="7">Integral membrane protein protein</fullName>
    </submittedName>
</protein>
<evidence type="ECO:0000313" key="8">
    <source>
        <dbReference type="Proteomes" id="UP001057455"/>
    </source>
</evidence>